<comment type="similarity">
    <text evidence="7">In the N-terminal section; belongs to the DHBP synthase family.</text>
</comment>
<evidence type="ECO:0000256" key="2">
    <source>
        <dbReference type="ARBA" id="ARBA00001946"/>
    </source>
</evidence>
<evidence type="ECO:0000256" key="21">
    <source>
        <dbReference type="ARBA" id="ARBA00049295"/>
    </source>
</evidence>
<dbReference type="GO" id="GO:0046872">
    <property type="term" value="F:metal ion binding"/>
    <property type="evidence" value="ECO:0007669"/>
    <property type="project" value="UniProtKB-KW"/>
</dbReference>
<evidence type="ECO:0000256" key="9">
    <source>
        <dbReference type="ARBA" id="ARBA00022619"/>
    </source>
</evidence>
<keyword evidence="10" id="KW-0808">Transferase</keyword>
<dbReference type="EMBL" id="CAJOBE010001804">
    <property type="protein sequence ID" value="CAF3776064.1"/>
    <property type="molecule type" value="Genomic_DNA"/>
</dbReference>
<dbReference type="Pfam" id="PF00925">
    <property type="entry name" value="GTP_cyclohydro2"/>
    <property type="match status" value="1"/>
</dbReference>
<evidence type="ECO:0000256" key="14">
    <source>
        <dbReference type="ARBA" id="ARBA00022801"/>
    </source>
</evidence>
<keyword evidence="19" id="KW-0456">Lyase</keyword>
<dbReference type="Gene3D" id="3.40.50.10990">
    <property type="entry name" value="GTP cyclohydrolase II"/>
    <property type="match status" value="1"/>
</dbReference>
<comment type="pathway">
    <text evidence="5">Cofactor biosynthesis; riboflavin biosynthesis; 2-hydroxy-3-oxobutyl phosphate from D-ribulose 5-phosphate: step 1/1.</text>
</comment>
<evidence type="ECO:0000256" key="20">
    <source>
        <dbReference type="ARBA" id="ARBA00048785"/>
    </source>
</evidence>
<dbReference type="SUPFAM" id="SSF101898">
    <property type="entry name" value="NHL repeat"/>
    <property type="match status" value="1"/>
</dbReference>
<evidence type="ECO:0000256" key="6">
    <source>
        <dbReference type="ARBA" id="ARBA00004917"/>
    </source>
</evidence>
<evidence type="ECO:0000256" key="5">
    <source>
        <dbReference type="ARBA" id="ARBA00004904"/>
    </source>
</evidence>
<feature type="compositionally biased region" description="Polar residues" evidence="23">
    <location>
        <begin position="927"/>
        <end position="939"/>
    </location>
</feature>
<dbReference type="Gene3D" id="2.120.10.30">
    <property type="entry name" value="TolB, C-terminal domain"/>
    <property type="match status" value="1"/>
</dbReference>
<reference evidence="25" key="1">
    <citation type="submission" date="2021-02" db="EMBL/GenBank/DDBJ databases">
        <authorList>
            <person name="Nowell W R."/>
        </authorList>
    </citation>
    <scope>NUCLEOTIDE SEQUENCE</scope>
</reference>
<dbReference type="InterPro" id="IPR036467">
    <property type="entry name" value="LS/RS_sf"/>
</dbReference>
<organism evidence="25 26">
    <name type="scientific">Rotaria sordida</name>
    <dbReference type="NCBI Taxonomy" id="392033"/>
    <lineage>
        <taxon>Eukaryota</taxon>
        <taxon>Metazoa</taxon>
        <taxon>Spiralia</taxon>
        <taxon>Gnathifera</taxon>
        <taxon>Rotifera</taxon>
        <taxon>Eurotatoria</taxon>
        <taxon>Bdelloidea</taxon>
        <taxon>Philodinida</taxon>
        <taxon>Philodinidae</taxon>
        <taxon>Rotaria</taxon>
    </lineage>
</organism>
<evidence type="ECO:0000256" key="16">
    <source>
        <dbReference type="ARBA" id="ARBA00022842"/>
    </source>
</evidence>
<name>A0A819AD49_9BILA</name>
<evidence type="ECO:0000256" key="15">
    <source>
        <dbReference type="ARBA" id="ARBA00022833"/>
    </source>
</evidence>
<dbReference type="InterPro" id="IPR002180">
    <property type="entry name" value="LS/RS"/>
</dbReference>
<keyword evidence="13" id="KW-0547">Nucleotide-binding</keyword>
<dbReference type="InterPro" id="IPR017945">
    <property type="entry name" value="DHBP_synth_RibB-like_a/b_dom"/>
</dbReference>
<dbReference type="GO" id="GO:0005525">
    <property type="term" value="F:GTP binding"/>
    <property type="evidence" value="ECO:0007669"/>
    <property type="project" value="UniProtKB-KW"/>
</dbReference>
<comment type="caution">
    <text evidence="25">The sequence shown here is derived from an EMBL/GenBank/DDBJ whole genome shotgun (WGS) entry which is preliminary data.</text>
</comment>
<comment type="catalytic activity">
    <reaction evidence="21">
        <text>GTP + 4 H2O = 2,5-diamino-6-hydroxy-4-(5-phosphoribosylamino)-pyrimidine + formate + 2 phosphate + 3 H(+)</text>
        <dbReference type="Rhea" id="RHEA:23704"/>
        <dbReference type="ChEBI" id="CHEBI:15377"/>
        <dbReference type="ChEBI" id="CHEBI:15378"/>
        <dbReference type="ChEBI" id="CHEBI:15740"/>
        <dbReference type="ChEBI" id="CHEBI:37565"/>
        <dbReference type="ChEBI" id="CHEBI:43474"/>
        <dbReference type="ChEBI" id="CHEBI:58614"/>
        <dbReference type="EC" id="3.5.4.25"/>
    </reaction>
</comment>
<evidence type="ECO:0000256" key="12">
    <source>
        <dbReference type="ARBA" id="ARBA00022737"/>
    </source>
</evidence>
<keyword evidence="18" id="KW-0464">Manganese</keyword>
<evidence type="ECO:0000256" key="19">
    <source>
        <dbReference type="ARBA" id="ARBA00023239"/>
    </source>
</evidence>
<dbReference type="PANTHER" id="PTHR21327:SF18">
    <property type="entry name" value="3,4-DIHYDROXY-2-BUTANONE 4-PHOSPHATE SYNTHASE"/>
    <property type="match status" value="1"/>
</dbReference>
<dbReference type="GO" id="GO:0000906">
    <property type="term" value="F:6,7-dimethyl-8-ribityllumazine synthase activity"/>
    <property type="evidence" value="ECO:0007669"/>
    <property type="project" value="UniProtKB-EC"/>
</dbReference>
<dbReference type="InterPro" id="IPR034964">
    <property type="entry name" value="LS"/>
</dbReference>
<keyword evidence="11" id="KW-0479">Metal-binding</keyword>
<dbReference type="GO" id="GO:0003935">
    <property type="term" value="F:GTP cyclohydrolase II activity"/>
    <property type="evidence" value="ECO:0007669"/>
    <property type="project" value="UniProtKB-EC"/>
</dbReference>
<evidence type="ECO:0000259" key="24">
    <source>
        <dbReference type="Pfam" id="PF00925"/>
    </source>
</evidence>
<dbReference type="SUPFAM" id="SSF52121">
    <property type="entry name" value="Lumazine synthase"/>
    <property type="match status" value="1"/>
</dbReference>
<dbReference type="Pfam" id="PF01436">
    <property type="entry name" value="NHL"/>
    <property type="match status" value="3"/>
</dbReference>
<dbReference type="InterPro" id="IPR032677">
    <property type="entry name" value="GTP_cyclohydro_II"/>
</dbReference>
<evidence type="ECO:0000256" key="23">
    <source>
        <dbReference type="SAM" id="MobiDB-lite"/>
    </source>
</evidence>
<evidence type="ECO:0000256" key="11">
    <source>
        <dbReference type="ARBA" id="ARBA00022723"/>
    </source>
</evidence>
<keyword evidence="15" id="KW-0862">Zinc</keyword>
<evidence type="ECO:0000256" key="4">
    <source>
        <dbReference type="ARBA" id="ARBA00004853"/>
    </source>
</evidence>
<comment type="pathway">
    <text evidence="6">Cofactor biosynthesis; riboflavin biosynthesis; riboflavin from 2-hydroxy-3-oxobutyl phosphate and 5-amino-6-(D-ribitylamino)uracil: step 1/2.</text>
</comment>
<keyword evidence="9" id="KW-0686">Riboflavin biosynthesis</keyword>
<evidence type="ECO:0000256" key="13">
    <source>
        <dbReference type="ARBA" id="ARBA00022741"/>
    </source>
</evidence>
<dbReference type="Proteomes" id="UP000663874">
    <property type="component" value="Unassembled WGS sequence"/>
</dbReference>
<sequence length="939" mass="103356">MALVEDNREINFASIPEAVEDIRNGKYVIVMDDESRENEGDLIMAAKFATPEKVAFFVNYTTGILCAPMSLTRANELQLPIMVHAGTDPNQTAYTITTDSKDTSTGVSASDRTITFNQLADPAKKASSFRRPGHVFPLIARPDGVLERNGHTEAAVDLCKLAGVFPVGIIGEIVNKDGTMKRLKDCAVFGEKYGIKLITIENMIRYRLEQQDIVEKPTSIIPKLIPKSTTKDVELVAQCELPITLHGTDLGNWTLKCFYCHIDGCHHISVERGDITREPYDPVLTHVHSECFTGDILGSRYCDCGEQLFKSLQLIAARGRGVLIYNVGHEGRGIGLANKILAYHLQQTNSMDTYTTNQMLGFQDDVRKYDVSRAIIKALGIEKVHLLTSNLKHLSKFSHLAVSILPLDGTLNVYNTAYLDTKGKKHESPSLLSSGSVISEPTSPKSVSLASEMFITPVKLEKPTYIKFVPINLPVPCISNELKIGIVRTSWNEYLVGLLTERIKQNLLDGKIHSDNITEVLVPRSFEIPWTAKILAPECDAVICIGLLIKGETMHFEMVSQSVAQGLLNLQLESGVPIINCVLNCLTEGEAEARCGPDTIISPCARWNTTGVTVAGGVKGNLSDQLDGPEGIFVYKPLNRLYVADFNNQRIQVFLLNQSSRTAVTVASNVTFPSNVYVDDDGNSEPTVYAALYKSDRVNQWVNGSKEAVQLGGECRSCTGIAVDNEKNVYMSEPTRHRVLKWSRRTNTTTIIAGQTDQPGSMSNQLRRPQGIHIDRTHGTLYVADSDNNRVQKWLKDAQDGVTRAGSSLGVAGNDSASFSDPISVTVDEVTYILYVADFNNRRIQRWLPNATEGETIAQGSNHPNVNNQFYDPTDFAFDSQGNLYVCDYFNNRVLMFPIDNRSCNPSSAASSSLNKPIKSEGLYVPSTGSSPTPQGLKV</sequence>
<dbReference type="CDD" id="cd00641">
    <property type="entry name" value="GTP_cyclohydro2"/>
    <property type="match status" value="1"/>
</dbReference>
<comment type="catalytic activity">
    <reaction evidence="20">
        <text>(2S)-2-hydroxy-3-oxobutyl phosphate + 5-amino-6-(D-ribitylamino)uracil = 6,7-dimethyl-8-(1-D-ribityl)lumazine + phosphate + 2 H2O + H(+)</text>
        <dbReference type="Rhea" id="RHEA:26152"/>
        <dbReference type="ChEBI" id="CHEBI:15377"/>
        <dbReference type="ChEBI" id="CHEBI:15378"/>
        <dbReference type="ChEBI" id="CHEBI:15934"/>
        <dbReference type="ChEBI" id="CHEBI:43474"/>
        <dbReference type="ChEBI" id="CHEBI:58201"/>
        <dbReference type="ChEBI" id="CHEBI:58830"/>
        <dbReference type="EC" id="2.5.1.78"/>
    </reaction>
</comment>
<dbReference type="NCBIfam" id="TIGR00114">
    <property type="entry name" value="lumazine-synth"/>
    <property type="match status" value="1"/>
</dbReference>
<evidence type="ECO:0000256" key="3">
    <source>
        <dbReference type="ARBA" id="ARBA00001947"/>
    </source>
</evidence>
<evidence type="ECO:0000313" key="26">
    <source>
        <dbReference type="Proteomes" id="UP000663874"/>
    </source>
</evidence>
<feature type="domain" description="GTP cyclohydrolase II" evidence="24">
    <location>
        <begin position="248"/>
        <end position="404"/>
    </location>
</feature>
<keyword evidence="12" id="KW-0677">Repeat</keyword>
<dbReference type="SUPFAM" id="SSF55821">
    <property type="entry name" value="YrdC/RibB"/>
    <property type="match status" value="1"/>
</dbReference>
<dbReference type="UniPathway" id="UPA00275">
    <property type="reaction ID" value="UER00400"/>
</dbReference>
<comment type="pathway">
    <text evidence="4">Cofactor biosynthesis; riboflavin biosynthesis; 5-amino-6-(D-ribitylamino)uracil from GTP: step 1/4.</text>
</comment>
<dbReference type="GO" id="GO:0008686">
    <property type="term" value="F:3,4-dihydroxy-2-butanone-4-phosphate synthase activity"/>
    <property type="evidence" value="ECO:0007669"/>
    <property type="project" value="InterPro"/>
</dbReference>
<dbReference type="InterPro" id="IPR011042">
    <property type="entry name" value="6-blade_b-propeller_TolB-like"/>
</dbReference>
<evidence type="ECO:0000256" key="22">
    <source>
        <dbReference type="PROSITE-ProRule" id="PRU00504"/>
    </source>
</evidence>
<dbReference type="CDD" id="cd05819">
    <property type="entry name" value="NHL"/>
    <property type="match status" value="1"/>
</dbReference>
<dbReference type="InterPro" id="IPR000422">
    <property type="entry name" value="DHBP_synthase_RibB"/>
</dbReference>
<keyword evidence="16" id="KW-0460">Magnesium</keyword>
<dbReference type="NCBIfam" id="TIGR00506">
    <property type="entry name" value="ribB"/>
    <property type="match status" value="1"/>
</dbReference>
<evidence type="ECO:0000256" key="17">
    <source>
        <dbReference type="ARBA" id="ARBA00023134"/>
    </source>
</evidence>
<dbReference type="Gene3D" id="3.90.870.10">
    <property type="entry name" value="DHBP synthase"/>
    <property type="match status" value="1"/>
</dbReference>
<comment type="similarity">
    <text evidence="8">Belongs to the DMRL synthase family.</text>
</comment>
<evidence type="ECO:0000256" key="10">
    <source>
        <dbReference type="ARBA" id="ARBA00022679"/>
    </source>
</evidence>
<comment type="cofactor">
    <cofactor evidence="2">
        <name>Mg(2+)</name>
        <dbReference type="ChEBI" id="CHEBI:18420"/>
    </cofactor>
</comment>
<comment type="cofactor">
    <cofactor evidence="1">
        <name>Mn(2+)</name>
        <dbReference type="ChEBI" id="CHEBI:29035"/>
    </cofactor>
</comment>
<feature type="region of interest" description="Disordered" evidence="23">
    <location>
        <begin position="920"/>
        <end position="939"/>
    </location>
</feature>
<dbReference type="InterPro" id="IPR036144">
    <property type="entry name" value="RibA-like_sf"/>
</dbReference>
<protein>
    <recommendedName>
        <fullName evidence="24">GTP cyclohydrolase II domain-containing protein</fullName>
    </recommendedName>
</protein>
<evidence type="ECO:0000256" key="8">
    <source>
        <dbReference type="ARBA" id="ARBA00007424"/>
    </source>
</evidence>
<dbReference type="AlphaFoldDB" id="A0A819AD49"/>
<dbReference type="InterPro" id="IPR001258">
    <property type="entry name" value="NHL_repeat"/>
</dbReference>
<dbReference type="GO" id="GO:0009231">
    <property type="term" value="P:riboflavin biosynthetic process"/>
    <property type="evidence" value="ECO:0007669"/>
    <property type="project" value="UniProtKB-UniPathway"/>
</dbReference>
<evidence type="ECO:0000256" key="7">
    <source>
        <dbReference type="ARBA" id="ARBA00005520"/>
    </source>
</evidence>
<dbReference type="Gene3D" id="3.40.50.960">
    <property type="entry name" value="Lumazine/riboflavin synthase"/>
    <property type="match status" value="1"/>
</dbReference>
<accession>A0A819AD49</accession>
<dbReference type="GO" id="GO:0009349">
    <property type="term" value="C:riboflavin synthase complex"/>
    <property type="evidence" value="ECO:0007669"/>
    <property type="project" value="InterPro"/>
</dbReference>
<evidence type="ECO:0000313" key="25">
    <source>
        <dbReference type="EMBL" id="CAF3776064.1"/>
    </source>
</evidence>
<dbReference type="Pfam" id="PF00926">
    <property type="entry name" value="DHBP_synthase"/>
    <property type="match status" value="1"/>
</dbReference>
<dbReference type="PROSITE" id="PS51125">
    <property type="entry name" value="NHL"/>
    <property type="match status" value="1"/>
</dbReference>
<evidence type="ECO:0000256" key="1">
    <source>
        <dbReference type="ARBA" id="ARBA00001936"/>
    </source>
</evidence>
<comment type="cofactor">
    <cofactor evidence="3">
        <name>Zn(2+)</name>
        <dbReference type="ChEBI" id="CHEBI:29105"/>
    </cofactor>
</comment>
<dbReference type="GO" id="GO:0005829">
    <property type="term" value="C:cytosol"/>
    <property type="evidence" value="ECO:0007669"/>
    <property type="project" value="TreeGrafter"/>
</dbReference>
<dbReference type="CDD" id="cd09209">
    <property type="entry name" value="Lumazine_synthase-I"/>
    <property type="match status" value="1"/>
</dbReference>
<dbReference type="Pfam" id="PF00885">
    <property type="entry name" value="DMRL_synthase"/>
    <property type="match status" value="1"/>
</dbReference>
<evidence type="ECO:0000256" key="18">
    <source>
        <dbReference type="ARBA" id="ARBA00023211"/>
    </source>
</evidence>
<proteinExistence type="inferred from homology"/>
<feature type="repeat" description="NHL" evidence="22">
    <location>
        <begin position="753"/>
        <end position="797"/>
    </location>
</feature>
<keyword evidence="14" id="KW-0378">Hydrolase</keyword>
<dbReference type="NCBIfam" id="NF001591">
    <property type="entry name" value="PRK00393.1"/>
    <property type="match status" value="1"/>
</dbReference>
<dbReference type="FunFam" id="3.90.870.10:FF:000001">
    <property type="entry name" value="Riboflavin biosynthesis protein RibBA"/>
    <property type="match status" value="1"/>
</dbReference>
<gene>
    <name evidence="25" type="ORF">FNK824_LOCUS13643</name>
</gene>
<dbReference type="SUPFAM" id="SSF142695">
    <property type="entry name" value="RibA-like"/>
    <property type="match status" value="1"/>
</dbReference>
<keyword evidence="17" id="KW-0342">GTP-binding</keyword>
<dbReference type="InterPro" id="IPR000926">
    <property type="entry name" value="RibA"/>
</dbReference>
<dbReference type="PANTHER" id="PTHR21327">
    <property type="entry name" value="GTP CYCLOHYDROLASE II-RELATED"/>
    <property type="match status" value="1"/>
</dbReference>
<dbReference type="Gene3D" id="2.40.10.500">
    <property type="match status" value="2"/>
</dbReference>